<name>A0A9P8AG60_9ASCO</name>
<dbReference type="GeneID" id="66116973"/>
<feature type="compositionally biased region" description="Polar residues" evidence="1">
    <location>
        <begin position="262"/>
        <end position="273"/>
    </location>
</feature>
<proteinExistence type="predicted"/>
<dbReference type="EMBL" id="JAHMUF010000036">
    <property type="protein sequence ID" value="KAG7191286.1"/>
    <property type="molecule type" value="Genomic_DNA"/>
</dbReference>
<dbReference type="OrthoDB" id="4096201at2759"/>
<organism evidence="2 3">
    <name type="scientific">Scheffersomyces spartinae</name>
    <dbReference type="NCBI Taxonomy" id="45513"/>
    <lineage>
        <taxon>Eukaryota</taxon>
        <taxon>Fungi</taxon>
        <taxon>Dikarya</taxon>
        <taxon>Ascomycota</taxon>
        <taxon>Saccharomycotina</taxon>
        <taxon>Pichiomycetes</taxon>
        <taxon>Debaryomycetaceae</taxon>
        <taxon>Scheffersomyces</taxon>
    </lineage>
</organism>
<evidence type="ECO:0000256" key="1">
    <source>
        <dbReference type="SAM" id="MobiDB-lite"/>
    </source>
</evidence>
<feature type="region of interest" description="Disordered" evidence="1">
    <location>
        <begin position="94"/>
        <end position="128"/>
    </location>
</feature>
<evidence type="ECO:0000313" key="2">
    <source>
        <dbReference type="EMBL" id="KAG7191286.1"/>
    </source>
</evidence>
<dbReference type="Proteomes" id="UP000790833">
    <property type="component" value="Unassembled WGS sequence"/>
</dbReference>
<feature type="compositionally biased region" description="Acidic residues" evidence="1">
    <location>
        <begin position="99"/>
        <end position="111"/>
    </location>
</feature>
<dbReference type="AlphaFoldDB" id="A0A9P8AG60"/>
<reference evidence="2" key="1">
    <citation type="submission" date="2021-03" db="EMBL/GenBank/DDBJ databases">
        <authorList>
            <person name="Palmer J.M."/>
        </authorList>
    </citation>
    <scope>NUCLEOTIDE SEQUENCE</scope>
    <source>
        <strain evidence="2">ARV_011</strain>
    </source>
</reference>
<feature type="region of interest" description="Disordered" evidence="1">
    <location>
        <begin position="253"/>
        <end position="282"/>
    </location>
</feature>
<gene>
    <name evidence="2" type="ORF">KQ657_003599</name>
</gene>
<dbReference type="RefSeq" id="XP_043046841.1">
    <property type="nucleotide sequence ID" value="XM_043194302.1"/>
</dbReference>
<evidence type="ECO:0000313" key="3">
    <source>
        <dbReference type="Proteomes" id="UP000790833"/>
    </source>
</evidence>
<keyword evidence="3" id="KW-1185">Reference proteome</keyword>
<comment type="caution">
    <text evidence="2">The sequence shown here is derived from an EMBL/GenBank/DDBJ whole genome shotgun (WGS) entry which is preliminary data.</text>
</comment>
<accession>A0A9P8AG60</accession>
<sequence>MAEPATGSNVKKLCSLGVGGGARSNSILFGRHPSVTIVDDDLSTISSSDVDTDDCESSDEQLSYALNQLKAKRRASQRLQSFSNCNPKLSRAVSQYSDTDLEDEAENDEENYAAGYSPGPSRPFNSHQRLRSSNLRSFSFSVKNENVFSQDSSDCEVLQNSSKPSCTHYNMGVESFHKAPAVSSPIGFSTAAGSPGSTCGTNNLALEKDKASRAHCFDYLVGAIDAAWASYCDATSVVEDEVYGYSTPELVASDYDDEHSSGSHINTPQNAVPTSDEENDTDLTDYDSDYDHKIASYKAGAIPSDNGANATMSTMRMSIMNTPIQATSSSATSKPSICDPRTNPSSCKLQELKERLTKAKYFLQDLVDSDDYYDMLTFWKRWDMIKYATIELVEEDDDDEVVESTIDELEDGRLVVQ</sequence>
<protein>
    <submittedName>
        <fullName evidence="2">Uncharacterized protein</fullName>
    </submittedName>
</protein>